<dbReference type="Proteomes" id="UP000183200">
    <property type="component" value="Unassembled WGS sequence"/>
</dbReference>
<evidence type="ECO:0000313" key="2">
    <source>
        <dbReference type="Proteomes" id="UP000183200"/>
    </source>
</evidence>
<dbReference type="OrthoDB" id="670612at2"/>
<reference evidence="2" key="1">
    <citation type="submission" date="2016-10" db="EMBL/GenBank/DDBJ databases">
        <authorList>
            <person name="Varghese N."/>
            <person name="Submissions S."/>
        </authorList>
    </citation>
    <scope>NUCLEOTIDE SEQUENCE [LARGE SCALE GENOMIC DNA]</scope>
    <source>
        <strain evidence="2">DSM 19110</strain>
    </source>
</reference>
<accession>A0A1G9Z9S8</accession>
<protein>
    <submittedName>
        <fullName evidence="1">Uncharacterized protein</fullName>
    </submittedName>
</protein>
<dbReference type="AlphaFoldDB" id="A0A1G9Z9S8"/>
<sequence>MTNAISKTSIWTYRSLKNNPAITTDFDLLEEGRALLQINIADDNSISGNIGGNGWNLELKGSIQYGNPATLWFQGFGKVGDDPWLYSYLCYQVPVIPNGIDQFPALVGSVTRVIPHPGDHGITSPAGAVYSFYAILQTQA</sequence>
<evidence type="ECO:0000313" key="1">
    <source>
        <dbReference type="EMBL" id="SDN18084.1"/>
    </source>
</evidence>
<organism evidence="1 2">
    <name type="scientific">Pedobacter steynii</name>
    <dbReference type="NCBI Taxonomy" id="430522"/>
    <lineage>
        <taxon>Bacteria</taxon>
        <taxon>Pseudomonadati</taxon>
        <taxon>Bacteroidota</taxon>
        <taxon>Sphingobacteriia</taxon>
        <taxon>Sphingobacteriales</taxon>
        <taxon>Sphingobacteriaceae</taxon>
        <taxon>Pedobacter</taxon>
    </lineage>
</organism>
<dbReference type="EMBL" id="FNGY01000006">
    <property type="protein sequence ID" value="SDN18084.1"/>
    <property type="molecule type" value="Genomic_DNA"/>
</dbReference>
<keyword evidence="2" id="KW-1185">Reference proteome</keyword>
<dbReference type="RefSeq" id="WP_074609780.1">
    <property type="nucleotide sequence ID" value="NZ_FNGY01000006.1"/>
</dbReference>
<name>A0A1G9Z9S8_9SPHI</name>
<gene>
    <name evidence="1" type="ORF">SAMN05421820_106399</name>
</gene>
<proteinExistence type="predicted"/>